<dbReference type="PANTHER" id="PTHR24421">
    <property type="entry name" value="NITRATE/NITRITE SENSOR PROTEIN NARX-RELATED"/>
    <property type="match status" value="1"/>
</dbReference>
<dbReference type="SMART" id="SM00304">
    <property type="entry name" value="HAMP"/>
    <property type="match status" value="1"/>
</dbReference>
<evidence type="ECO:0000256" key="9">
    <source>
        <dbReference type="ARBA" id="ARBA00022553"/>
    </source>
</evidence>
<keyword evidence="5 22" id="KW-1003">Cell membrane</keyword>
<dbReference type="Pfam" id="PF00672">
    <property type="entry name" value="HAMP"/>
    <property type="match status" value="1"/>
</dbReference>
<evidence type="ECO:0000256" key="21">
    <source>
        <dbReference type="ARBA" id="ARBA00024827"/>
    </source>
</evidence>
<dbReference type="SUPFAM" id="SSF158472">
    <property type="entry name" value="HAMP domain-like"/>
    <property type="match status" value="1"/>
</dbReference>
<dbReference type="InterPro" id="IPR011712">
    <property type="entry name" value="Sig_transdc_His_kin_sub3_dim/P"/>
</dbReference>
<dbReference type="InterPro" id="IPR050482">
    <property type="entry name" value="Sensor_HK_TwoCompSys"/>
</dbReference>
<keyword evidence="28" id="KW-1185">Reference proteome</keyword>
<dbReference type="RefSeq" id="WP_025514269.1">
    <property type="nucleotide sequence ID" value="NZ_CP016340.1"/>
</dbReference>
<dbReference type="GeneID" id="56591388"/>
<dbReference type="AlphaFoldDB" id="A0A157RHE1"/>
<evidence type="ECO:0000256" key="7">
    <source>
        <dbReference type="ARBA" id="ARBA00022490"/>
    </source>
</evidence>
<keyword evidence="7" id="KW-0963">Cytoplasm</keyword>
<dbReference type="EC" id="2.7.13.3" evidence="22"/>
<evidence type="ECO:0000256" key="22">
    <source>
        <dbReference type="PIRNR" id="PIRNR003167"/>
    </source>
</evidence>
<dbReference type="InterPro" id="IPR003660">
    <property type="entry name" value="HAMP_dom"/>
</dbReference>
<evidence type="ECO:0000256" key="15">
    <source>
        <dbReference type="ARBA" id="ARBA00022840"/>
    </source>
</evidence>
<keyword evidence="16 24" id="KW-1133">Transmembrane helix</keyword>
<dbReference type="Gene3D" id="3.30.565.10">
    <property type="entry name" value="Histidine kinase-like ATPase, C-terminal domain"/>
    <property type="match status" value="1"/>
</dbReference>
<keyword evidence="6" id="KW-0004">4Fe-4S</keyword>
<dbReference type="SMART" id="SM00387">
    <property type="entry name" value="HATPase_c"/>
    <property type="match status" value="1"/>
</dbReference>
<dbReference type="CDD" id="cd06225">
    <property type="entry name" value="HAMP"/>
    <property type="match status" value="1"/>
</dbReference>
<gene>
    <name evidence="27" type="primary">narX</name>
    <name evidence="27" type="ORF">SAMEA3906487_01320</name>
</gene>
<organism evidence="27 28">
    <name type="scientific">Bordetella trematum</name>
    <dbReference type="NCBI Taxonomy" id="123899"/>
    <lineage>
        <taxon>Bacteria</taxon>
        <taxon>Pseudomonadati</taxon>
        <taxon>Pseudomonadota</taxon>
        <taxon>Betaproteobacteria</taxon>
        <taxon>Burkholderiales</taxon>
        <taxon>Alcaligenaceae</taxon>
        <taxon>Bordetella</taxon>
    </lineage>
</organism>
<dbReference type="eggNOG" id="COG3850">
    <property type="taxonomic scope" value="Bacteria"/>
</dbReference>
<dbReference type="Pfam" id="PF13675">
    <property type="entry name" value="PilJ"/>
    <property type="match status" value="1"/>
</dbReference>
<evidence type="ECO:0000256" key="12">
    <source>
        <dbReference type="ARBA" id="ARBA00022723"/>
    </source>
</evidence>
<keyword evidence="8 22" id="KW-0997">Cell inner membrane</keyword>
<evidence type="ECO:0000256" key="19">
    <source>
        <dbReference type="ARBA" id="ARBA00023014"/>
    </source>
</evidence>
<feature type="transmembrane region" description="Helical" evidence="24">
    <location>
        <begin position="12"/>
        <end position="35"/>
    </location>
</feature>
<dbReference type="GO" id="GO:0005524">
    <property type="term" value="F:ATP binding"/>
    <property type="evidence" value="ECO:0007669"/>
    <property type="project" value="UniProtKB-UniRule"/>
</dbReference>
<feature type="coiled-coil region" evidence="23">
    <location>
        <begin position="227"/>
        <end position="254"/>
    </location>
</feature>
<evidence type="ECO:0000256" key="8">
    <source>
        <dbReference type="ARBA" id="ARBA00022519"/>
    </source>
</evidence>
<dbReference type="InterPro" id="IPR029016">
    <property type="entry name" value="GAF-like_dom_sf"/>
</dbReference>
<dbReference type="Gene3D" id="1.20.5.1930">
    <property type="match status" value="1"/>
</dbReference>
<name>A0A157RHE1_9BORD</name>
<evidence type="ECO:0000256" key="20">
    <source>
        <dbReference type="ARBA" id="ARBA00023136"/>
    </source>
</evidence>
<evidence type="ECO:0000256" key="10">
    <source>
        <dbReference type="ARBA" id="ARBA00022679"/>
    </source>
</evidence>
<dbReference type="EMBL" id="LT546645">
    <property type="protein sequence ID" value="SAI68545.1"/>
    <property type="molecule type" value="Genomic_DNA"/>
</dbReference>
<evidence type="ECO:0000256" key="18">
    <source>
        <dbReference type="ARBA" id="ARBA00023012"/>
    </source>
</evidence>
<dbReference type="GO" id="GO:0005886">
    <property type="term" value="C:plasma membrane"/>
    <property type="evidence" value="ECO:0007669"/>
    <property type="project" value="UniProtKB-SubCell"/>
</dbReference>
<dbReference type="Proteomes" id="UP000076825">
    <property type="component" value="Chromosome 1"/>
</dbReference>
<evidence type="ECO:0000256" key="11">
    <source>
        <dbReference type="ARBA" id="ARBA00022692"/>
    </source>
</evidence>
<keyword evidence="11 24" id="KW-0812">Transmembrane</keyword>
<dbReference type="Pfam" id="PF07730">
    <property type="entry name" value="HisKA_3"/>
    <property type="match status" value="1"/>
</dbReference>
<dbReference type="Gene3D" id="1.10.8.500">
    <property type="entry name" value="HAMP domain in histidine kinase"/>
    <property type="match status" value="1"/>
</dbReference>
<comment type="function">
    <text evidence="21">Member of the two-component regulatory system NreB/NreC involved in the control of dissimilatory nitrate/nitrite reduction in response to oxygen. NreB functions as a direct oxygen sensor histidine kinase which is autophosphorylated, in the absence of oxygen, probably at the conserved histidine residue, and transfers its phosphate group probably to a conserved aspartate residue of NreC. NreB/NreC activates the expression of the nitrate (narGHJI) and nitrite (nir) reductase operons, as well as the putative nitrate transporter gene narT.</text>
</comment>
<evidence type="ECO:0000256" key="5">
    <source>
        <dbReference type="ARBA" id="ARBA00022475"/>
    </source>
</evidence>
<dbReference type="InterPro" id="IPR003594">
    <property type="entry name" value="HATPase_dom"/>
</dbReference>
<keyword evidence="10 22" id="KW-0808">Transferase</keyword>
<dbReference type="PROSITE" id="PS50109">
    <property type="entry name" value="HIS_KIN"/>
    <property type="match status" value="1"/>
</dbReference>
<dbReference type="GO" id="GO:0051539">
    <property type="term" value="F:4 iron, 4 sulfur cluster binding"/>
    <property type="evidence" value="ECO:0007669"/>
    <property type="project" value="UniProtKB-KW"/>
</dbReference>
<dbReference type="GO" id="GO:0005737">
    <property type="term" value="C:cytoplasm"/>
    <property type="evidence" value="ECO:0007669"/>
    <property type="project" value="UniProtKB-SubCell"/>
</dbReference>
<keyword evidence="15 22" id="KW-0067">ATP-binding</keyword>
<dbReference type="KEGG" id="btrm:SAMEA390648701320"/>
<dbReference type="InterPro" id="IPR036890">
    <property type="entry name" value="HATPase_C_sf"/>
</dbReference>
<evidence type="ECO:0000313" key="28">
    <source>
        <dbReference type="Proteomes" id="UP000076825"/>
    </source>
</evidence>
<reference evidence="27 28" key="1">
    <citation type="submission" date="2016-04" db="EMBL/GenBank/DDBJ databases">
        <authorList>
            <consortium name="Pathogen Informatics"/>
        </authorList>
    </citation>
    <scope>NUCLEOTIDE SEQUENCE [LARGE SCALE GENOMIC DNA]</scope>
    <source>
        <strain evidence="27 28">H044680328</strain>
    </source>
</reference>
<evidence type="ECO:0000256" key="6">
    <source>
        <dbReference type="ARBA" id="ARBA00022485"/>
    </source>
</evidence>
<evidence type="ECO:0000256" key="3">
    <source>
        <dbReference type="ARBA" id="ARBA00004429"/>
    </source>
</evidence>
<keyword evidence="14 22" id="KW-0418">Kinase</keyword>
<feature type="transmembrane region" description="Helical" evidence="24">
    <location>
        <begin position="171"/>
        <end position="192"/>
    </location>
</feature>
<proteinExistence type="predicted"/>
<dbReference type="PANTHER" id="PTHR24421:SF10">
    <property type="entry name" value="NITRATE_NITRITE SENSOR PROTEIN NARQ"/>
    <property type="match status" value="1"/>
</dbReference>
<dbReference type="SUPFAM" id="SSF55874">
    <property type="entry name" value="ATPase domain of HSP90 chaperone/DNA topoisomerase II/histidine kinase"/>
    <property type="match status" value="1"/>
</dbReference>
<protein>
    <recommendedName>
        <fullName evidence="22">Sensor protein</fullName>
        <ecNumber evidence="22">2.7.13.3</ecNumber>
    </recommendedName>
</protein>
<evidence type="ECO:0000256" key="13">
    <source>
        <dbReference type="ARBA" id="ARBA00022741"/>
    </source>
</evidence>
<dbReference type="InterPro" id="IPR004358">
    <property type="entry name" value="Sig_transdc_His_kin-like_C"/>
</dbReference>
<evidence type="ECO:0000259" key="26">
    <source>
        <dbReference type="PROSITE" id="PS50885"/>
    </source>
</evidence>
<evidence type="ECO:0000256" key="17">
    <source>
        <dbReference type="ARBA" id="ARBA00023004"/>
    </source>
</evidence>
<evidence type="ECO:0000259" key="25">
    <source>
        <dbReference type="PROSITE" id="PS50109"/>
    </source>
</evidence>
<sequence length="632" mass="70091">MSALPPLRQRLSIRIVASSTGALLVISLIVGWTLLLSWQLQGAGAAINDTGSLRMGAYRVAVELLRAGPARAPRSQARMQEIDATLERLARGNPERPLSLPHDHTIDLQWRGVAGYWADTLKPAARRAIDGGDATPYLQALPEFVARADALVRMIEHDSARKTRLLRMSQIVLAVIAALGTPFMIWLLYLWIITPLLRLRQGLQRMAAHDFSVRLPVVRKDEFGLLAEGFNRMADELQALYTQLEQRVSQKTARLAARNRDIGTLYAVTAFLNQPADARALCEGFLRRLMRRFDAAGGSVRRFDDTSRQLKLLASVGLPESLISTPRCLSAQHCACDRALRRDALITFRRKSRPGEPPSPPCKEAGFTSVAMIRVAGLGSYALHFRQPRRLNASQIQVLRTLGHHLGVALENRRLSAQARQLAVIQERNLVAQGLHDSLAQGLNFLNLQLQLLQAGLDAGDLQEARQILPLLRNGVDESYRDVRELLHNFRSRLPQGDLRLAIEDTVARFQSQAGVQACLRFGQDWGAPLAPEQQLQVLFILQEALSNVRKHAQARHVYIQVDNGRDFVLDVRDDGLGYDPAVIATASGHHIGLHILRERAARLHGRIVLDARPGGGARVTLTLPGRQRHGA</sequence>
<dbReference type="InterPro" id="IPR016380">
    <property type="entry name" value="Sig_transdc_His_kin_NarX/NarQ"/>
</dbReference>
<evidence type="ECO:0000256" key="23">
    <source>
        <dbReference type="SAM" id="Coils"/>
    </source>
</evidence>
<dbReference type="Pfam" id="PF02518">
    <property type="entry name" value="HATPase_c"/>
    <property type="match status" value="1"/>
</dbReference>
<dbReference type="PIRSF" id="PIRSF003167">
    <property type="entry name" value="STHK_NarX/NarQ"/>
    <property type="match status" value="1"/>
</dbReference>
<evidence type="ECO:0000256" key="4">
    <source>
        <dbReference type="ARBA" id="ARBA00004496"/>
    </source>
</evidence>
<dbReference type="STRING" id="123899.SAMEA3906487_01320"/>
<comment type="catalytic activity">
    <reaction evidence="1 22">
        <text>ATP + protein L-histidine = ADP + protein N-phospho-L-histidine.</text>
        <dbReference type="EC" id="2.7.13.3"/>
    </reaction>
</comment>
<evidence type="ECO:0000313" key="27">
    <source>
        <dbReference type="EMBL" id="SAI68545.1"/>
    </source>
</evidence>
<dbReference type="GO" id="GO:0046983">
    <property type="term" value="F:protein dimerization activity"/>
    <property type="evidence" value="ECO:0007669"/>
    <property type="project" value="UniProtKB-UniRule"/>
</dbReference>
<evidence type="ECO:0000256" key="24">
    <source>
        <dbReference type="SAM" id="Phobius"/>
    </source>
</evidence>
<keyword evidence="20 22" id="KW-0472">Membrane</keyword>
<dbReference type="InterPro" id="IPR029095">
    <property type="entry name" value="NarX-like_N"/>
</dbReference>
<dbReference type="InterPro" id="IPR005467">
    <property type="entry name" value="His_kinase_dom"/>
</dbReference>
<dbReference type="SUPFAM" id="SSF55781">
    <property type="entry name" value="GAF domain-like"/>
    <property type="match status" value="1"/>
</dbReference>
<dbReference type="OrthoDB" id="9811306at2"/>
<accession>A0A157RHE1</accession>
<comment type="cofactor">
    <cofactor evidence="2">
        <name>[4Fe-4S] cluster</name>
        <dbReference type="ChEBI" id="CHEBI:49883"/>
    </cofactor>
</comment>
<dbReference type="CDD" id="cd16917">
    <property type="entry name" value="HATPase_UhpB-NarQ-NarX-like"/>
    <property type="match status" value="1"/>
</dbReference>
<dbReference type="PATRIC" id="fig|123899.6.peg.1296"/>
<keyword evidence="17" id="KW-0408">Iron</keyword>
<keyword evidence="9" id="KW-0597">Phosphoprotein</keyword>
<dbReference type="GO" id="GO:0046872">
    <property type="term" value="F:metal ion binding"/>
    <property type="evidence" value="ECO:0007669"/>
    <property type="project" value="UniProtKB-KW"/>
</dbReference>
<keyword evidence="13 22" id="KW-0547">Nucleotide-binding</keyword>
<dbReference type="Gene3D" id="1.20.120.960">
    <property type="entry name" value="Histidine kinase NarX, sensor domain"/>
    <property type="match status" value="1"/>
</dbReference>
<dbReference type="InterPro" id="IPR042295">
    <property type="entry name" value="NarX-like_N_sf"/>
</dbReference>
<evidence type="ECO:0000256" key="16">
    <source>
        <dbReference type="ARBA" id="ARBA00022989"/>
    </source>
</evidence>
<keyword evidence="23" id="KW-0175">Coiled coil</keyword>
<keyword evidence="12" id="KW-0479">Metal-binding</keyword>
<feature type="domain" description="HAMP" evidence="26">
    <location>
        <begin position="190"/>
        <end position="242"/>
    </location>
</feature>
<keyword evidence="19" id="KW-0411">Iron-sulfur</keyword>
<dbReference type="GO" id="GO:0000155">
    <property type="term" value="F:phosphorelay sensor kinase activity"/>
    <property type="evidence" value="ECO:0007669"/>
    <property type="project" value="UniProtKB-UniRule"/>
</dbReference>
<feature type="domain" description="Histidine kinase" evidence="25">
    <location>
        <begin position="434"/>
        <end position="628"/>
    </location>
</feature>
<dbReference type="PRINTS" id="PR00344">
    <property type="entry name" value="BCTRLSENSOR"/>
</dbReference>
<dbReference type="PROSITE" id="PS50885">
    <property type="entry name" value="HAMP"/>
    <property type="match status" value="1"/>
</dbReference>
<comment type="subcellular location">
    <subcellularLocation>
        <location evidence="3">Cell inner membrane</location>
        <topology evidence="3">Multi-pass membrane protein</topology>
    </subcellularLocation>
    <subcellularLocation>
        <location evidence="4">Cytoplasm</location>
    </subcellularLocation>
</comment>
<keyword evidence="18 22" id="KW-0902">Two-component regulatory system</keyword>
<evidence type="ECO:0000256" key="14">
    <source>
        <dbReference type="ARBA" id="ARBA00022777"/>
    </source>
</evidence>
<evidence type="ECO:0000256" key="1">
    <source>
        <dbReference type="ARBA" id="ARBA00000085"/>
    </source>
</evidence>
<dbReference type="Gene3D" id="3.30.450.40">
    <property type="match status" value="1"/>
</dbReference>
<evidence type="ECO:0000256" key="2">
    <source>
        <dbReference type="ARBA" id="ARBA00001966"/>
    </source>
</evidence>